<accession>A0A1S3IR13</accession>
<dbReference type="STRING" id="7574.A0A1S3IR13"/>
<dbReference type="KEGG" id="lak:106166107"/>
<name>A0A1S3IR13_LINAN</name>
<dbReference type="InterPro" id="IPR032675">
    <property type="entry name" value="LRR_dom_sf"/>
</dbReference>
<gene>
    <name evidence="2" type="primary">LOC106166107</name>
</gene>
<proteinExistence type="predicted"/>
<dbReference type="Gene3D" id="3.80.10.10">
    <property type="entry name" value="Ribonuclease Inhibitor"/>
    <property type="match status" value="1"/>
</dbReference>
<dbReference type="Proteomes" id="UP000085678">
    <property type="component" value="Unplaced"/>
</dbReference>
<dbReference type="GeneID" id="106166107"/>
<dbReference type="InParanoid" id="A0A1S3IR13"/>
<protein>
    <submittedName>
        <fullName evidence="2">ATP synthase subunit s, mitochondrial</fullName>
    </submittedName>
</protein>
<reference evidence="2" key="1">
    <citation type="journal article" date="2015" name="Nat. Commun.">
        <title>The Lingula genome provides insights into brachiopod evolution and the origin of phosphate biomineralization.</title>
        <authorList>
            <person name="Luo Y.J."/>
            <person name="Takeuchi T."/>
            <person name="Koyanagi R."/>
            <person name="Yamada L."/>
            <person name="Kanda M."/>
            <person name="Khalturina M."/>
            <person name="Fujie M."/>
            <person name="Yamasaki S.I."/>
            <person name="Endo K."/>
            <person name="Satoh N."/>
        </authorList>
    </citation>
    <scope>NUCLEOTIDE SEQUENCE</scope>
</reference>
<dbReference type="AlphaFoldDB" id="A0A1S3IR13"/>
<evidence type="ECO:0000313" key="1">
    <source>
        <dbReference type="Proteomes" id="UP000085678"/>
    </source>
</evidence>
<keyword evidence="1" id="KW-1185">Reference proteome</keyword>
<evidence type="ECO:0000313" key="2">
    <source>
        <dbReference type="RefSeq" id="XP_013399989.1"/>
    </source>
</evidence>
<dbReference type="FunCoup" id="A0A1S3IR13">
    <property type="interactions" value="833"/>
</dbReference>
<sequence length="254" mass="28891">MSASMKRILCCSRISVLPLHNSKTGNCAASTKDALGSTHSPSCALFLQQRQLHNKQFSAGTASTLVDRRRTCYPDFEVGHQKRLFFSWFRRGLNAVDNTRIKDFGPDRCSAEWIIKTGGKIRWAGTTRFEDNYNSLPPEQDRSYKLEEINADNSEIMGMGFANFRGIKNLKKLMMNNCKYLDDEGMFYLEEHTSDCLEHLEFSHCKVTEAGLQHLTHLRKLKVLKAHHLSGVKNPEDIEKNMQSALPSCDVSIK</sequence>
<organism evidence="1 2">
    <name type="scientific">Lingula anatina</name>
    <name type="common">Brachiopod</name>
    <name type="synonym">Lingula unguis</name>
    <dbReference type="NCBI Taxonomy" id="7574"/>
    <lineage>
        <taxon>Eukaryota</taxon>
        <taxon>Metazoa</taxon>
        <taxon>Spiralia</taxon>
        <taxon>Lophotrochozoa</taxon>
        <taxon>Brachiopoda</taxon>
        <taxon>Linguliformea</taxon>
        <taxon>Lingulata</taxon>
        <taxon>Lingulida</taxon>
        <taxon>Linguloidea</taxon>
        <taxon>Lingulidae</taxon>
        <taxon>Lingula</taxon>
    </lineage>
</organism>
<reference evidence="2" key="2">
    <citation type="submission" date="2025-08" db="UniProtKB">
        <authorList>
            <consortium name="RefSeq"/>
        </authorList>
    </citation>
    <scope>IDENTIFICATION</scope>
</reference>
<dbReference type="RefSeq" id="XP_013399989.1">
    <property type="nucleotide sequence ID" value="XM_013544535.1"/>
</dbReference>
<dbReference type="SUPFAM" id="SSF52047">
    <property type="entry name" value="RNI-like"/>
    <property type="match status" value="1"/>
</dbReference>
<dbReference type="OrthoDB" id="5859291at2759"/>